<dbReference type="Proteomes" id="UP001167831">
    <property type="component" value="Unassembled WGS sequence"/>
</dbReference>
<reference evidence="5" key="1">
    <citation type="submission" date="2023-06" db="EMBL/GenBank/DDBJ databases">
        <authorList>
            <person name="Zeman M."/>
            <person name="Kubasova T."/>
            <person name="Jahodarova E."/>
            <person name="Nykrynova M."/>
            <person name="Rychlik I."/>
        </authorList>
    </citation>
    <scope>NUCLEOTIDE SEQUENCE</scope>
    <source>
        <strain evidence="5">ET15</strain>
        <strain evidence="4">ET37</strain>
    </source>
</reference>
<evidence type="ECO:0000313" key="4">
    <source>
        <dbReference type="EMBL" id="MDN0021946.1"/>
    </source>
</evidence>
<evidence type="ECO:0000313" key="7">
    <source>
        <dbReference type="Proteomes" id="UP001168478"/>
    </source>
</evidence>
<evidence type="ECO:0000259" key="3">
    <source>
        <dbReference type="Pfam" id="PF14289"/>
    </source>
</evidence>
<comment type="caution">
    <text evidence="5">The sequence shown here is derived from an EMBL/GenBank/DDBJ whole genome shotgun (WGS) entry which is preliminary data.</text>
</comment>
<evidence type="ECO:0000256" key="1">
    <source>
        <dbReference type="SAM" id="MobiDB-lite"/>
    </source>
</evidence>
<protein>
    <submittedName>
        <fullName evidence="5">DUF4369 domain-containing protein</fullName>
    </submittedName>
</protein>
<evidence type="ECO:0000313" key="6">
    <source>
        <dbReference type="Proteomes" id="UP001167831"/>
    </source>
</evidence>
<feature type="domain" description="DUF4369" evidence="3">
    <location>
        <begin position="21"/>
        <end position="111"/>
    </location>
</feature>
<reference evidence="5" key="2">
    <citation type="submission" date="2023-08" db="EMBL/GenBank/DDBJ databases">
        <title>Identification and characterization of horizontal gene transfer across gut microbiota members of farm animals based on homology search.</title>
        <authorList>
            <person name="Schwarzerova J."/>
            <person name="Nykrynova M."/>
            <person name="Jureckova K."/>
            <person name="Cejkova D."/>
            <person name="Rychlik I."/>
        </authorList>
    </citation>
    <scope>NUCLEOTIDE SEQUENCE</scope>
    <source>
        <strain evidence="5">ET15</strain>
        <strain evidence="4">ET37</strain>
    </source>
</reference>
<dbReference type="EMBL" id="JAUEIF010000002">
    <property type="protein sequence ID" value="MDN0024661.1"/>
    <property type="molecule type" value="Genomic_DNA"/>
</dbReference>
<evidence type="ECO:0000313" key="5">
    <source>
        <dbReference type="EMBL" id="MDN0024661.1"/>
    </source>
</evidence>
<dbReference type="EMBL" id="JAUEIE010000002">
    <property type="protein sequence ID" value="MDN0021946.1"/>
    <property type="molecule type" value="Genomic_DNA"/>
</dbReference>
<dbReference type="Proteomes" id="UP001168478">
    <property type="component" value="Unassembled WGS sequence"/>
</dbReference>
<sequence length="263" mass="29554">MNKLISYFLFIVLFSSCANTYDIQGTSNVSTLDGRMLYLKVLKDNEFKSLDSCDVVHGQFRFSGTFDSVCMANIFMDEESILPLVLEDGDITIKLNTTQQTVSGTPLNDELFKFFSKYSQLNNQKAELLHTHDRAIMDGKDMDEVNAKLMVEAQKLSVQEDKLITTFVTENFNNVLGPGVFFMVTAGQRYPELTPWIEDIMSKATDKFKNDAYVKDYYRKAQENQAIMNGMKDAPEAEAAVSETPAPDAAPTPNELAKPADKK</sequence>
<dbReference type="AlphaFoldDB" id="A0AAW7JS19"/>
<keyword evidence="6" id="KW-1185">Reference proteome</keyword>
<proteinExistence type="predicted"/>
<dbReference type="PROSITE" id="PS51257">
    <property type="entry name" value="PROKAR_LIPOPROTEIN"/>
    <property type="match status" value="1"/>
</dbReference>
<dbReference type="Pfam" id="PF14289">
    <property type="entry name" value="DUF4369"/>
    <property type="match status" value="1"/>
</dbReference>
<gene>
    <name evidence="4" type="ORF">QVN81_02740</name>
    <name evidence="5" type="ORF">QVN84_03860</name>
</gene>
<dbReference type="InterPro" id="IPR025380">
    <property type="entry name" value="DUF4369"/>
</dbReference>
<feature type="chain" id="PRO_5043857619" evidence="2">
    <location>
        <begin position="21"/>
        <end position="263"/>
    </location>
</feature>
<name>A0AAW7JS19_9BACT</name>
<feature type="region of interest" description="Disordered" evidence="1">
    <location>
        <begin position="231"/>
        <end position="263"/>
    </location>
</feature>
<dbReference type="RefSeq" id="WP_021993883.1">
    <property type="nucleotide sequence ID" value="NZ_CALUKV010000021.1"/>
</dbReference>
<keyword evidence="2" id="KW-0732">Signal</keyword>
<evidence type="ECO:0000256" key="2">
    <source>
        <dbReference type="SAM" id="SignalP"/>
    </source>
</evidence>
<accession>A0AAW7JS19</accession>
<feature type="signal peptide" evidence="2">
    <location>
        <begin position="1"/>
        <end position="20"/>
    </location>
</feature>
<organism evidence="5 7">
    <name type="scientific">Leyella lascolaii</name>
    <dbReference type="NCBI Taxonomy" id="1776379"/>
    <lineage>
        <taxon>Bacteria</taxon>
        <taxon>Pseudomonadati</taxon>
        <taxon>Bacteroidota</taxon>
        <taxon>Bacteroidia</taxon>
        <taxon>Bacteroidales</taxon>
        <taxon>Prevotellaceae</taxon>
        <taxon>Leyella</taxon>
    </lineage>
</organism>